<dbReference type="STRING" id="1123360.thalar_02983"/>
<organism evidence="1 2">
    <name type="scientific">Litoreibacter arenae DSM 19593</name>
    <dbReference type="NCBI Taxonomy" id="1123360"/>
    <lineage>
        <taxon>Bacteria</taxon>
        <taxon>Pseudomonadati</taxon>
        <taxon>Pseudomonadota</taxon>
        <taxon>Alphaproteobacteria</taxon>
        <taxon>Rhodobacterales</taxon>
        <taxon>Roseobacteraceae</taxon>
        <taxon>Litoreibacter</taxon>
    </lineage>
</organism>
<protein>
    <submittedName>
        <fullName evidence="1">Uncharacterized protein</fullName>
    </submittedName>
</protein>
<proteinExistence type="predicted"/>
<name>S9Q7A5_9RHOB</name>
<dbReference type="eggNOG" id="COG0784">
    <property type="taxonomic scope" value="Bacteria"/>
</dbReference>
<comment type="caution">
    <text evidence="1">The sequence shown here is derived from an EMBL/GenBank/DDBJ whole genome shotgun (WGS) entry which is preliminary data.</text>
</comment>
<reference evidence="2" key="1">
    <citation type="journal article" date="2013" name="Stand. Genomic Sci.">
        <title>Genome sequence of the Litoreibacter arenae type strain (DSM 19593(T)), a member of the Roseobacter clade isolated from sea sand.</title>
        <authorList>
            <person name="Riedel T."/>
            <person name="Fiebig A."/>
            <person name="Petersen J."/>
            <person name="Gronow S."/>
            <person name="Kyrpides N.C."/>
            <person name="Goker M."/>
            <person name="Klenk H.P."/>
        </authorList>
    </citation>
    <scope>NUCLEOTIDE SEQUENCE [LARGE SCALE GENOMIC DNA]</scope>
    <source>
        <strain evidence="2">DSM 19593</strain>
    </source>
</reference>
<dbReference type="EMBL" id="AONI01000015">
    <property type="protein sequence ID" value="EPX77261.1"/>
    <property type="molecule type" value="Genomic_DNA"/>
</dbReference>
<keyword evidence="2" id="KW-1185">Reference proteome</keyword>
<evidence type="ECO:0000313" key="2">
    <source>
        <dbReference type="Proteomes" id="UP000015351"/>
    </source>
</evidence>
<evidence type="ECO:0000313" key="1">
    <source>
        <dbReference type="EMBL" id="EPX77261.1"/>
    </source>
</evidence>
<dbReference type="HOGENOM" id="CLU_3218255_0_0_5"/>
<dbReference type="Proteomes" id="UP000015351">
    <property type="component" value="Unassembled WGS sequence"/>
</dbReference>
<accession>S9Q7A5</accession>
<dbReference type="AlphaFoldDB" id="S9Q7A5"/>
<gene>
    <name evidence="1" type="ORF">thalar_02983</name>
</gene>
<sequence>MVFVTSSSFFSDGSIFRYMPNACAMVPSSTLPADLAAVVEYHAR</sequence>